<sequence length="383" mass="40327">MSSKFLDSMLTKYQAEAAGAAAVAAGGSSYSSQHARMYPYVSAMGQSGFPGGVAGYSNALANAAESAAAATAAAAQADKQCRYTGSAAAAASMAEAMVNYSLGAAHQNGVAGAAAASMAQAAAANFYQQAASAGGAAAAAAAAAAGVDPNNPLSACSQGGPPTGLGALAGVHSGGGPDIPRYPWMSITGFPYATGMDGSGSFASHDGFSHAGICSGPNGCPRRRGRQTYTRYQTLELEKEFHFNHYLTRRRRIEIAHALCLTERQIKIWFQNRRMKLKKELRAVKEINEQARREREEQESSIRNSGGGGDHHDGGHKSKHQQSHHHASSSHHQQQQQQHHSQQQQQQQLGQDRHHVHHHDLLQAAASANYAADISKMAAKSLT</sequence>
<dbReference type="AlphaFoldDB" id="E9G1J7"/>
<keyword evidence="4 7" id="KW-0238">DNA-binding</keyword>
<evidence type="ECO:0000259" key="10">
    <source>
        <dbReference type="PROSITE" id="PS50071"/>
    </source>
</evidence>
<dbReference type="Pfam" id="PF00046">
    <property type="entry name" value="Homeodomain"/>
    <property type="match status" value="1"/>
</dbReference>
<dbReference type="KEGG" id="dpx:DAPPUDRAFT_347228"/>
<keyword evidence="6 7" id="KW-0539">Nucleus</keyword>
<feature type="DNA-binding region" description="Homeobox" evidence="7">
    <location>
        <begin position="222"/>
        <end position="281"/>
    </location>
</feature>
<comment type="subcellular location">
    <subcellularLocation>
        <location evidence="1 7 8">Nucleus</location>
    </subcellularLocation>
</comment>
<reference evidence="11 12" key="1">
    <citation type="journal article" date="2011" name="Science">
        <title>The ecoresponsive genome of Daphnia pulex.</title>
        <authorList>
            <person name="Colbourne J.K."/>
            <person name="Pfrender M.E."/>
            <person name="Gilbert D."/>
            <person name="Thomas W.K."/>
            <person name="Tucker A."/>
            <person name="Oakley T.H."/>
            <person name="Tokishita S."/>
            <person name="Aerts A."/>
            <person name="Arnold G.J."/>
            <person name="Basu M.K."/>
            <person name="Bauer D.J."/>
            <person name="Caceres C.E."/>
            <person name="Carmel L."/>
            <person name="Casola C."/>
            <person name="Choi J.H."/>
            <person name="Detter J.C."/>
            <person name="Dong Q."/>
            <person name="Dusheyko S."/>
            <person name="Eads B.D."/>
            <person name="Frohlich T."/>
            <person name="Geiler-Samerotte K.A."/>
            <person name="Gerlach D."/>
            <person name="Hatcher P."/>
            <person name="Jogdeo S."/>
            <person name="Krijgsveld J."/>
            <person name="Kriventseva E.V."/>
            <person name="Kultz D."/>
            <person name="Laforsch C."/>
            <person name="Lindquist E."/>
            <person name="Lopez J."/>
            <person name="Manak J.R."/>
            <person name="Muller J."/>
            <person name="Pangilinan J."/>
            <person name="Patwardhan R.P."/>
            <person name="Pitluck S."/>
            <person name="Pritham E.J."/>
            <person name="Rechtsteiner A."/>
            <person name="Rho M."/>
            <person name="Rogozin I.B."/>
            <person name="Sakarya O."/>
            <person name="Salamov A."/>
            <person name="Schaack S."/>
            <person name="Shapiro H."/>
            <person name="Shiga Y."/>
            <person name="Skalitzky C."/>
            <person name="Smith Z."/>
            <person name="Souvorov A."/>
            <person name="Sung W."/>
            <person name="Tang Z."/>
            <person name="Tsuchiya D."/>
            <person name="Tu H."/>
            <person name="Vos H."/>
            <person name="Wang M."/>
            <person name="Wolf Y.I."/>
            <person name="Yamagata H."/>
            <person name="Yamada T."/>
            <person name="Ye Y."/>
            <person name="Shaw J.R."/>
            <person name="Andrews J."/>
            <person name="Crease T.J."/>
            <person name="Tang H."/>
            <person name="Lucas S.M."/>
            <person name="Robertson H.M."/>
            <person name="Bork P."/>
            <person name="Koonin E.V."/>
            <person name="Zdobnov E.M."/>
            <person name="Grigoriev I.V."/>
            <person name="Lynch M."/>
            <person name="Boore J.L."/>
        </authorList>
    </citation>
    <scope>NUCLEOTIDE SEQUENCE [LARGE SCALE GENOMIC DNA]</scope>
</reference>
<evidence type="ECO:0000256" key="1">
    <source>
        <dbReference type="ARBA" id="ARBA00004123"/>
    </source>
</evidence>
<organism evidence="11 12">
    <name type="scientific">Daphnia pulex</name>
    <name type="common">Water flea</name>
    <dbReference type="NCBI Taxonomy" id="6669"/>
    <lineage>
        <taxon>Eukaryota</taxon>
        <taxon>Metazoa</taxon>
        <taxon>Ecdysozoa</taxon>
        <taxon>Arthropoda</taxon>
        <taxon>Crustacea</taxon>
        <taxon>Branchiopoda</taxon>
        <taxon>Diplostraca</taxon>
        <taxon>Cladocera</taxon>
        <taxon>Anomopoda</taxon>
        <taxon>Daphniidae</taxon>
        <taxon>Daphnia</taxon>
    </lineage>
</organism>
<evidence type="ECO:0000256" key="6">
    <source>
        <dbReference type="ARBA" id="ARBA00023242"/>
    </source>
</evidence>
<dbReference type="SMART" id="SM00389">
    <property type="entry name" value="HOX"/>
    <property type="match status" value="1"/>
</dbReference>
<dbReference type="InParanoid" id="E9G1J7"/>
<dbReference type="STRING" id="6669.E9G1J7"/>
<dbReference type="PANTHER" id="PTHR45659">
    <property type="entry name" value="HOMEOBOX PROTEIN HOX"/>
    <property type="match status" value="1"/>
</dbReference>
<dbReference type="InterPro" id="IPR022132">
    <property type="entry name" value="Abdominal-A"/>
</dbReference>
<dbReference type="InterPro" id="IPR009057">
    <property type="entry name" value="Homeodomain-like_sf"/>
</dbReference>
<evidence type="ECO:0000256" key="7">
    <source>
        <dbReference type="PROSITE-ProRule" id="PRU00108"/>
    </source>
</evidence>
<feature type="compositionally biased region" description="Low complexity" evidence="9">
    <location>
        <begin position="330"/>
        <end position="348"/>
    </location>
</feature>
<feature type="compositionally biased region" description="Basic residues" evidence="9">
    <location>
        <begin position="317"/>
        <end position="329"/>
    </location>
</feature>
<dbReference type="GO" id="GO:0000978">
    <property type="term" value="F:RNA polymerase II cis-regulatory region sequence-specific DNA binding"/>
    <property type="evidence" value="ECO:0000318"/>
    <property type="project" value="GO_Central"/>
</dbReference>
<gene>
    <name evidence="11" type="primary">ABD-A</name>
    <name evidence="11" type="ORF">DAPPUDRAFT_347228</name>
</gene>
<dbReference type="GO" id="GO:0000981">
    <property type="term" value="F:DNA-binding transcription factor activity, RNA polymerase II-specific"/>
    <property type="evidence" value="ECO:0000318"/>
    <property type="project" value="GO_Central"/>
</dbReference>
<dbReference type="PANTHER" id="PTHR45659:SF4">
    <property type="entry name" value="HOMEOBOX PROTEIN ABDOMINAL-A"/>
    <property type="match status" value="1"/>
</dbReference>
<evidence type="ECO:0000256" key="8">
    <source>
        <dbReference type="RuleBase" id="RU000682"/>
    </source>
</evidence>
<dbReference type="Gene3D" id="1.10.10.60">
    <property type="entry name" value="Homeodomain-like"/>
    <property type="match status" value="1"/>
</dbReference>
<dbReference type="HOGENOM" id="CLU_750519_0_0_1"/>
<dbReference type="eggNOG" id="KOG0489">
    <property type="taxonomic scope" value="Eukaryota"/>
</dbReference>
<dbReference type="Pfam" id="PF12407">
    <property type="entry name" value="Abdominal-A"/>
    <property type="match status" value="1"/>
</dbReference>
<comment type="similarity">
    <text evidence="2">Belongs to the Antp homeobox family.</text>
</comment>
<feature type="compositionally biased region" description="Basic and acidic residues" evidence="9">
    <location>
        <begin position="290"/>
        <end position="300"/>
    </location>
</feature>
<dbReference type="InterPro" id="IPR020479">
    <property type="entry name" value="HD_metazoa"/>
</dbReference>
<dbReference type="CDD" id="cd00086">
    <property type="entry name" value="homeodomain"/>
    <property type="match status" value="1"/>
</dbReference>
<dbReference type="PRINTS" id="PR00024">
    <property type="entry name" value="HOMEOBOX"/>
</dbReference>
<keyword evidence="3" id="KW-0217">Developmental protein</keyword>
<evidence type="ECO:0000256" key="2">
    <source>
        <dbReference type="ARBA" id="ARBA00009107"/>
    </source>
</evidence>
<name>E9G1J7_DAPPU</name>
<evidence type="ECO:0000256" key="3">
    <source>
        <dbReference type="ARBA" id="ARBA00022473"/>
    </source>
</evidence>
<protein>
    <submittedName>
        <fullName evidence="11">Putative homeotic abdominal-A protein</fullName>
    </submittedName>
</protein>
<dbReference type="PROSITE" id="PS50071">
    <property type="entry name" value="HOMEOBOX_2"/>
    <property type="match status" value="1"/>
</dbReference>
<dbReference type="InterPro" id="IPR017970">
    <property type="entry name" value="Homeobox_CS"/>
</dbReference>
<feature type="region of interest" description="Disordered" evidence="9">
    <location>
        <begin position="290"/>
        <end position="356"/>
    </location>
</feature>
<evidence type="ECO:0000256" key="9">
    <source>
        <dbReference type="SAM" id="MobiDB-lite"/>
    </source>
</evidence>
<feature type="domain" description="Homeobox" evidence="10">
    <location>
        <begin position="220"/>
        <end position="280"/>
    </location>
</feature>
<accession>E9G1J7</accession>
<dbReference type="EMBL" id="GL732529">
    <property type="protein sequence ID" value="EFX86800.1"/>
    <property type="molecule type" value="Genomic_DNA"/>
</dbReference>
<dbReference type="GO" id="GO:0005634">
    <property type="term" value="C:nucleus"/>
    <property type="evidence" value="ECO:0000318"/>
    <property type="project" value="GO_Central"/>
</dbReference>
<dbReference type="FunFam" id="1.10.10.60:FF:000317">
    <property type="entry name" value="homeobox protein abdominal-A"/>
    <property type="match status" value="1"/>
</dbReference>
<dbReference type="GO" id="GO:0000122">
    <property type="term" value="P:negative regulation of transcription by RNA polymerase II"/>
    <property type="evidence" value="ECO:0000318"/>
    <property type="project" value="GO_Central"/>
</dbReference>
<keyword evidence="12" id="KW-1185">Reference proteome</keyword>
<keyword evidence="5 7" id="KW-0371">Homeobox</keyword>
<evidence type="ECO:0000313" key="12">
    <source>
        <dbReference type="Proteomes" id="UP000000305"/>
    </source>
</evidence>
<evidence type="ECO:0000256" key="4">
    <source>
        <dbReference type="ARBA" id="ARBA00023125"/>
    </source>
</evidence>
<evidence type="ECO:0000313" key="11">
    <source>
        <dbReference type="EMBL" id="EFX86800.1"/>
    </source>
</evidence>
<dbReference type="OrthoDB" id="6159439at2759"/>
<dbReference type="Proteomes" id="UP000000305">
    <property type="component" value="Unassembled WGS sequence"/>
</dbReference>
<dbReference type="PROSITE" id="PS00027">
    <property type="entry name" value="HOMEOBOX_1"/>
    <property type="match status" value="1"/>
</dbReference>
<evidence type="ECO:0000256" key="5">
    <source>
        <dbReference type="ARBA" id="ARBA00023155"/>
    </source>
</evidence>
<dbReference type="GO" id="GO:0009952">
    <property type="term" value="P:anterior/posterior pattern specification"/>
    <property type="evidence" value="ECO:0000318"/>
    <property type="project" value="GO_Central"/>
</dbReference>
<proteinExistence type="inferred from homology"/>
<dbReference type="SUPFAM" id="SSF46689">
    <property type="entry name" value="Homeodomain-like"/>
    <property type="match status" value="1"/>
</dbReference>
<dbReference type="InterPro" id="IPR001356">
    <property type="entry name" value="HD"/>
</dbReference>
<dbReference type="InterPro" id="IPR050296">
    <property type="entry name" value="Antp_homeobox"/>
</dbReference>